<feature type="region of interest" description="Disordered" evidence="2">
    <location>
        <begin position="353"/>
        <end position="373"/>
    </location>
</feature>
<dbReference type="SUPFAM" id="SSF52047">
    <property type="entry name" value="RNI-like"/>
    <property type="match status" value="1"/>
</dbReference>
<evidence type="ECO:0000256" key="1">
    <source>
        <dbReference type="ARBA" id="ARBA00004430"/>
    </source>
</evidence>
<proteinExistence type="predicted"/>
<gene>
    <name evidence="3" type="ORF">HYH03_009632</name>
</gene>
<feature type="compositionally biased region" description="Gly residues" evidence="2">
    <location>
        <begin position="851"/>
        <end position="873"/>
    </location>
</feature>
<sequence>MEIEPYVGDSDDSPNASSSRSPERTPRPSASASSSGTNSRTISPPTPSRSPGSASSTSSSSSSLWAALLDDWEAEVMRRSGGGRAAGGANGAAGSGGGGGSGGAGGSRGPASARRAPPPPWLLPPDPPLRRPLTAGPAAGRSAAASTAAAAGPSGSAPRQSAAAAAGPSTSAATPSPRSDRPGGGGGGGGSGRPGCGGGGGAGGSTLTSPRTPTSAGGGGLGGGGGALSPGSGGAGGGGAGGGRGSGPRRAAFVAGGVRVEQRKLEPVSPIGRDILLPRLPAPALALIVPALPPAARAALRASCRGLRELVDAHTQRLTLRPDRRAADGLNRRGLKAFTVFPALQHATVVLAGSGSGPSGPSPALSSPSSTASLLPLSASPSLSARSPRGRAPSASLYASSASLYPYAASAAAAAAARLPPSPLLPLSGWLVVCGVGSCLTSLELHVGEVALLEELALSVTHPHLQRLDLHIGRCGSPHAQPPVVQFMVDCLQGLRHLRLAWAGQAAPAAAASSLAHGPRRLFLDGRPRLGALLLGALGELPHLASLELQGFIIDTEGHAMLCRHWAPLAARLQRLVLSRLHLLVPAHAPPEQQLCELLGSCSRLTELSADLCLPAAANIMPAAAGGDAAAAAAGAAAAGGGGGGGAAAALLISLMYAARDVRAIKPELLPVSLCRLALPGVALTAPGELEALGRLTALTRLELSALGPGAAPCLRSLQELRLRDCSWAQLLDMLPWRLPGPPEAPQAQAQAQPGQPRAAWPAEAGGSGAGAANQAAGAGPGPLEAQAQARAGRRARSLGSGRAVDAPEGRDAGAVAEAVAAEPGGAGAGPPSPSAAAGTGADRSAAAEGGVSGAAGGGDAGGGGEAGAGGRGSPVWRSCGALRLLEVVVSERLDDWHPPDRRLLGRVGRALVPLADAGCGLRLKVAPDAQPHMWNESDEEGRPWEPEAVWRHIKAAQNLRRLKVETSALAERLARGRLLQAARRQERERPFVDR</sequence>
<name>A0A835Y127_9CHLO</name>
<feature type="compositionally biased region" description="Low complexity" evidence="2">
    <location>
        <begin position="362"/>
        <end position="373"/>
    </location>
</feature>
<dbReference type="Gene3D" id="3.80.10.10">
    <property type="entry name" value="Ribonuclease Inhibitor"/>
    <property type="match status" value="1"/>
</dbReference>
<dbReference type="Proteomes" id="UP000612055">
    <property type="component" value="Unassembled WGS sequence"/>
</dbReference>
<feature type="compositionally biased region" description="Low complexity" evidence="2">
    <location>
        <begin position="835"/>
        <end position="850"/>
    </location>
</feature>
<feature type="compositionally biased region" description="Gly residues" evidence="2">
    <location>
        <begin position="182"/>
        <end position="204"/>
    </location>
</feature>
<feature type="compositionally biased region" description="Gly residues" evidence="2">
    <location>
        <begin position="216"/>
        <end position="246"/>
    </location>
</feature>
<feature type="compositionally biased region" description="Low complexity" evidence="2">
    <location>
        <begin position="746"/>
        <end position="791"/>
    </location>
</feature>
<dbReference type="EMBL" id="JAEHOE010000047">
    <property type="protein sequence ID" value="KAG2492141.1"/>
    <property type="molecule type" value="Genomic_DNA"/>
</dbReference>
<accession>A0A835Y127</accession>
<protein>
    <recommendedName>
        <fullName evidence="5">F-box domain-containing protein</fullName>
    </recommendedName>
</protein>
<evidence type="ECO:0008006" key="5">
    <source>
        <dbReference type="Google" id="ProtNLM"/>
    </source>
</evidence>
<reference evidence="3" key="1">
    <citation type="journal article" date="2020" name="bioRxiv">
        <title>Comparative genomics of Chlamydomonas.</title>
        <authorList>
            <person name="Craig R.J."/>
            <person name="Hasan A.R."/>
            <person name="Ness R.W."/>
            <person name="Keightley P.D."/>
        </authorList>
    </citation>
    <scope>NUCLEOTIDE SEQUENCE</scope>
    <source>
        <strain evidence="3">CCAP 11/70</strain>
    </source>
</reference>
<comment type="caution">
    <text evidence="3">The sequence shown here is derived from an EMBL/GenBank/DDBJ whole genome shotgun (WGS) entry which is preliminary data.</text>
</comment>
<feature type="compositionally biased region" description="Low complexity" evidence="2">
    <location>
        <begin position="131"/>
        <end position="177"/>
    </location>
</feature>
<dbReference type="InterPro" id="IPR032675">
    <property type="entry name" value="LRR_dom_sf"/>
</dbReference>
<dbReference type="AlphaFoldDB" id="A0A835Y127"/>
<feature type="region of interest" description="Disordered" evidence="2">
    <location>
        <begin position="1"/>
        <end position="64"/>
    </location>
</feature>
<evidence type="ECO:0000256" key="2">
    <source>
        <dbReference type="SAM" id="MobiDB-lite"/>
    </source>
</evidence>
<feature type="compositionally biased region" description="Low complexity" evidence="2">
    <location>
        <begin position="27"/>
        <end position="63"/>
    </location>
</feature>
<evidence type="ECO:0000313" key="4">
    <source>
        <dbReference type="Proteomes" id="UP000612055"/>
    </source>
</evidence>
<keyword evidence="4" id="KW-1185">Reference proteome</keyword>
<dbReference type="GO" id="GO:0005930">
    <property type="term" value="C:axoneme"/>
    <property type="evidence" value="ECO:0007669"/>
    <property type="project" value="UniProtKB-SubCell"/>
</dbReference>
<feature type="compositionally biased region" description="Gly residues" evidence="2">
    <location>
        <begin position="80"/>
        <end position="108"/>
    </location>
</feature>
<feature type="compositionally biased region" description="Low complexity" evidence="2">
    <location>
        <begin position="813"/>
        <end position="824"/>
    </location>
</feature>
<feature type="compositionally biased region" description="Pro residues" evidence="2">
    <location>
        <begin position="116"/>
        <end position="127"/>
    </location>
</feature>
<feature type="region of interest" description="Disordered" evidence="2">
    <location>
        <begin position="79"/>
        <end position="248"/>
    </location>
</feature>
<comment type="subcellular location">
    <subcellularLocation>
        <location evidence="1">Cytoplasm</location>
        <location evidence="1">Cytoskeleton</location>
        <location evidence="1">Cilium axoneme</location>
    </subcellularLocation>
</comment>
<dbReference type="OrthoDB" id="549076at2759"/>
<evidence type="ECO:0000313" key="3">
    <source>
        <dbReference type="EMBL" id="KAG2492141.1"/>
    </source>
</evidence>
<feature type="region of interest" description="Disordered" evidence="2">
    <location>
        <begin position="739"/>
        <end position="873"/>
    </location>
</feature>
<organism evidence="3 4">
    <name type="scientific">Edaphochlamys debaryana</name>
    <dbReference type="NCBI Taxonomy" id="47281"/>
    <lineage>
        <taxon>Eukaryota</taxon>
        <taxon>Viridiplantae</taxon>
        <taxon>Chlorophyta</taxon>
        <taxon>core chlorophytes</taxon>
        <taxon>Chlorophyceae</taxon>
        <taxon>CS clade</taxon>
        <taxon>Chlamydomonadales</taxon>
        <taxon>Chlamydomonadales incertae sedis</taxon>
        <taxon>Edaphochlamys</taxon>
    </lineage>
</organism>